<gene>
    <name evidence="3" type="ORF">QBC38DRAFT_374871</name>
</gene>
<proteinExistence type="predicted"/>
<name>A0AAN7BG80_9PEZI</name>
<keyword evidence="1" id="KW-1133">Transmembrane helix</keyword>
<dbReference type="EMBL" id="MU865466">
    <property type="protein sequence ID" value="KAK4222547.1"/>
    <property type="molecule type" value="Genomic_DNA"/>
</dbReference>
<dbReference type="PANTHER" id="PTHR24148">
    <property type="entry name" value="ANKYRIN REPEAT DOMAIN-CONTAINING PROTEIN 39 HOMOLOG-RELATED"/>
    <property type="match status" value="1"/>
</dbReference>
<feature type="transmembrane region" description="Helical" evidence="1">
    <location>
        <begin position="40"/>
        <end position="62"/>
    </location>
</feature>
<dbReference type="PANTHER" id="PTHR24148:SF64">
    <property type="entry name" value="HETEROKARYON INCOMPATIBILITY DOMAIN-CONTAINING PROTEIN"/>
    <property type="match status" value="1"/>
</dbReference>
<keyword evidence="4" id="KW-1185">Reference proteome</keyword>
<reference evidence="3" key="2">
    <citation type="submission" date="2023-05" db="EMBL/GenBank/DDBJ databases">
        <authorList>
            <consortium name="Lawrence Berkeley National Laboratory"/>
            <person name="Steindorff A."/>
            <person name="Hensen N."/>
            <person name="Bonometti L."/>
            <person name="Westerberg I."/>
            <person name="Brannstrom I.O."/>
            <person name="Guillou S."/>
            <person name="Cros-Aarteil S."/>
            <person name="Calhoun S."/>
            <person name="Haridas S."/>
            <person name="Kuo A."/>
            <person name="Mondo S."/>
            <person name="Pangilinan J."/>
            <person name="Riley R."/>
            <person name="Labutti K."/>
            <person name="Andreopoulos B."/>
            <person name="Lipzen A."/>
            <person name="Chen C."/>
            <person name="Yanf M."/>
            <person name="Daum C."/>
            <person name="Ng V."/>
            <person name="Clum A."/>
            <person name="Ohm R."/>
            <person name="Martin F."/>
            <person name="Silar P."/>
            <person name="Natvig D."/>
            <person name="Lalanne C."/>
            <person name="Gautier V."/>
            <person name="Ament-Velasquez S.L."/>
            <person name="Kruys A."/>
            <person name="Hutchinson M.I."/>
            <person name="Powell A.J."/>
            <person name="Barry K."/>
            <person name="Miller A.N."/>
            <person name="Grigoriev I.V."/>
            <person name="Debuchy R."/>
            <person name="Gladieux P."/>
            <person name="Thoren M.H."/>
            <person name="Johannesson H."/>
        </authorList>
    </citation>
    <scope>NUCLEOTIDE SEQUENCE</scope>
    <source>
        <strain evidence="3">CBS 990.96</strain>
    </source>
</reference>
<dbReference type="AlphaFoldDB" id="A0AAN7BG80"/>
<feature type="non-terminal residue" evidence="3">
    <location>
        <position position="1"/>
    </location>
</feature>
<dbReference type="InterPro" id="IPR010730">
    <property type="entry name" value="HET"/>
</dbReference>
<dbReference type="Proteomes" id="UP001301958">
    <property type="component" value="Unassembled WGS sequence"/>
</dbReference>
<evidence type="ECO:0000256" key="1">
    <source>
        <dbReference type="SAM" id="Phobius"/>
    </source>
</evidence>
<keyword evidence="1" id="KW-0472">Membrane</keyword>
<keyword evidence="1" id="KW-0812">Transmembrane</keyword>
<evidence type="ECO:0000313" key="4">
    <source>
        <dbReference type="Proteomes" id="UP001301958"/>
    </source>
</evidence>
<protein>
    <submittedName>
        <fullName evidence="3">Heterokaryon incompatibility protein-domain-containing protein</fullName>
    </submittedName>
</protein>
<reference evidence="3" key="1">
    <citation type="journal article" date="2023" name="Mol. Phylogenet. Evol.">
        <title>Genome-scale phylogeny and comparative genomics of the fungal order Sordariales.</title>
        <authorList>
            <person name="Hensen N."/>
            <person name="Bonometti L."/>
            <person name="Westerberg I."/>
            <person name="Brannstrom I.O."/>
            <person name="Guillou S."/>
            <person name="Cros-Aarteil S."/>
            <person name="Calhoun S."/>
            <person name="Haridas S."/>
            <person name="Kuo A."/>
            <person name="Mondo S."/>
            <person name="Pangilinan J."/>
            <person name="Riley R."/>
            <person name="LaButti K."/>
            <person name="Andreopoulos B."/>
            <person name="Lipzen A."/>
            <person name="Chen C."/>
            <person name="Yan M."/>
            <person name="Daum C."/>
            <person name="Ng V."/>
            <person name="Clum A."/>
            <person name="Steindorff A."/>
            <person name="Ohm R.A."/>
            <person name="Martin F."/>
            <person name="Silar P."/>
            <person name="Natvig D.O."/>
            <person name="Lalanne C."/>
            <person name="Gautier V."/>
            <person name="Ament-Velasquez S.L."/>
            <person name="Kruys A."/>
            <person name="Hutchinson M.I."/>
            <person name="Powell A.J."/>
            <person name="Barry K."/>
            <person name="Miller A.N."/>
            <person name="Grigoriev I.V."/>
            <person name="Debuchy R."/>
            <person name="Gladieux P."/>
            <person name="Hiltunen Thoren M."/>
            <person name="Johannesson H."/>
        </authorList>
    </citation>
    <scope>NUCLEOTIDE SEQUENCE</scope>
    <source>
        <strain evidence="3">CBS 990.96</strain>
    </source>
</reference>
<dbReference type="Pfam" id="PF06985">
    <property type="entry name" value="HET"/>
    <property type="match status" value="1"/>
</dbReference>
<feature type="domain" description="Heterokaryon incompatibility" evidence="2">
    <location>
        <begin position="25"/>
        <end position="162"/>
    </location>
</feature>
<evidence type="ECO:0000313" key="3">
    <source>
        <dbReference type="EMBL" id="KAK4222547.1"/>
    </source>
</evidence>
<evidence type="ECO:0000259" key="2">
    <source>
        <dbReference type="Pfam" id="PF06985"/>
    </source>
</evidence>
<accession>A0AAN7BG80</accession>
<sequence>AGDCGTAICCSLENTSLSRAAKKKYRALSYAWGDANQPQYVIWINGIPVTVGLQLFGALLHIRRLNRVTSARFWIDAICIQHNNLDEKRTQLPLMREIYSRVTDVWIWLGAATDHTDEAVSYIMQNSPCTLSSSADHLFELAMALLSIICRPWFSGLWVVQELALSRYDPLEIIGTKSIRWSSFARACE</sequence>
<dbReference type="InterPro" id="IPR052895">
    <property type="entry name" value="HetReg/Transcr_Mod"/>
</dbReference>
<comment type="caution">
    <text evidence="3">The sequence shown here is derived from an EMBL/GenBank/DDBJ whole genome shotgun (WGS) entry which is preliminary data.</text>
</comment>
<organism evidence="3 4">
    <name type="scientific">Podospora fimiseda</name>
    <dbReference type="NCBI Taxonomy" id="252190"/>
    <lineage>
        <taxon>Eukaryota</taxon>
        <taxon>Fungi</taxon>
        <taxon>Dikarya</taxon>
        <taxon>Ascomycota</taxon>
        <taxon>Pezizomycotina</taxon>
        <taxon>Sordariomycetes</taxon>
        <taxon>Sordariomycetidae</taxon>
        <taxon>Sordariales</taxon>
        <taxon>Podosporaceae</taxon>
        <taxon>Podospora</taxon>
    </lineage>
</organism>